<feature type="domain" description="C2H2-type" evidence="9">
    <location>
        <begin position="381"/>
        <end position="410"/>
    </location>
</feature>
<evidence type="ECO:0000256" key="4">
    <source>
        <dbReference type="ARBA" id="ARBA00022771"/>
    </source>
</evidence>
<dbReference type="SUPFAM" id="SSF57667">
    <property type="entry name" value="beta-beta-alpha zinc fingers"/>
    <property type="match status" value="3"/>
</dbReference>
<reference evidence="10" key="1">
    <citation type="submission" date="2020-09" db="EMBL/GenBank/DDBJ databases">
        <authorList>
            <person name="Kikuchi T."/>
        </authorList>
    </citation>
    <scope>NUCLEOTIDE SEQUENCE</scope>
    <source>
        <strain evidence="10">SH1</strain>
    </source>
</reference>
<dbReference type="InterPro" id="IPR050331">
    <property type="entry name" value="Zinc_finger"/>
</dbReference>
<dbReference type="FunFam" id="3.30.160.60:FF:000100">
    <property type="entry name" value="Zinc finger 45-like"/>
    <property type="match status" value="1"/>
</dbReference>
<organism evidence="10 11">
    <name type="scientific">Bursaphelenchus okinawaensis</name>
    <dbReference type="NCBI Taxonomy" id="465554"/>
    <lineage>
        <taxon>Eukaryota</taxon>
        <taxon>Metazoa</taxon>
        <taxon>Ecdysozoa</taxon>
        <taxon>Nematoda</taxon>
        <taxon>Chromadorea</taxon>
        <taxon>Rhabditida</taxon>
        <taxon>Tylenchina</taxon>
        <taxon>Tylenchomorpha</taxon>
        <taxon>Aphelenchoidea</taxon>
        <taxon>Aphelenchoididae</taxon>
        <taxon>Bursaphelenchus</taxon>
    </lineage>
</organism>
<keyword evidence="11" id="KW-1185">Reference proteome</keyword>
<evidence type="ECO:0000256" key="7">
    <source>
        <dbReference type="PROSITE-ProRule" id="PRU00042"/>
    </source>
</evidence>
<feature type="domain" description="C2H2-type" evidence="9">
    <location>
        <begin position="232"/>
        <end position="260"/>
    </location>
</feature>
<feature type="compositionally biased region" description="Basic and acidic residues" evidence="8">
    <location>
        <begin position="418"/>
        <end position="433"/>
    </location>
</feature>
<dbReference type="Pfam" id="PF00096">
    <property type="entry name" value="zf-C2H2"/>
    <property type="match status" value="3"/>
</dbReference>
<dbReference type="PROSITE" id="PS50157">
    <property type="entry name" value="ZINC_FINGER_C2H2_2"/>
    <property type="match status" value="6"/>
</dbReference>
<keyword evidence="2" id="KW-0479">Metal-binding</keyword>
<feature type="domain" description="C2H2-type" evidence="9">
    <location>
        <begin position="195"/>
        <end position="223"/>
    </location>
</feature>
<evidence type="ECO:0000256" key="1">
    <source>
        <dbReference type="ARBA" id="ARBA00004123"/>
    </source>
</evidence>
<dbReference type="InterPro" id="IPR013087">
    <property type="entry name" value="Znf_C2H2_type"/>
</dbReference>
<comment type="subcellular location">
    <subcellularLocation>
        <location evidence="1">Nucleus</location>
    </subcellularLocation>
</comment>
<evidence type="ECO:0000313" key="11">
    <source>
        <dbReference type="Proteomes" id="UP000614601"/>
    </source>
</evidence>
<dbReference type="PROSITE" id="PS00028">
    <property type="entry name" value="ZINC_FINGER_C2H2_1"/>
    <property type="match status" value="5"/>
</dbReference>
<feature type="compositionally biased region" description="Polar residues" evidence="8">
    <location>
        <begin position="434"/>
        <end position="448"/>
    </location>
</feature>
<dbReference type="Proteomes" id="UP000614601">
    <property type="component" value="Unassembled WGS sequence"/>
</dbReference>
<evidence type="ECO:0000313" key="10">
    <source>
        <dbReference type="EMBL" id="CAD5212579.1"/>
    </source>
</evidence>
<dbReference type="InterPro" id="IPR036236">
    <property type="entry name" value="Znf_C2H2_sf"/>
</dbReference>
<feature type="domain" description="C2H2-type" evidence="9">
    <location>
        <begin position="293"/>
        <end position="321"/>
    </location>
</feature>
<feature type="compositionally biased region" description="Basic and acidic residues" evidence="8">
    <location>
        <begin position="497"/>
        <end position="509"/>
    </location>
</feature>
<gene>
    <name evidence="10" type="ORF">BOKJ2_LOCUS4380</name>
</gene>
<evidence type="ECO:0000256" key="8">
    <source>
        <dbReference type="SAM" id="MobiDB-lite"/>
    </source>
</evidence>
<dbReference type="SMART" id="SM00355">
    <property type="entry name" value="ZnF_C2H2"/>
    <property type="match status" value="7"/>
</dbReference>
<keyword evidence="6" id="KW-0539">Nucleus</keyword>
<proteinExistence type="predicted"/>
<evidence type="ECO:0000256" key="2">
    <source>
        <dbReference type="ARBA" id="ARBA00022723"/>
    </source>
</evidence>
<feature type="compositionally biased region" description="Basic residues" evidence="8">
    <location>
        <begin position="466"/>
        <end position="475"/>
    </location>
</feature>
<dbReference type="EMBL" id="CAJFCW020000002">
    <property type="protein sequence ID" value="CAG9096738.1"/>
    <property type="molecule type" value="Genomic_DNA"/>
</dbReference>
<keyword evidence="3" id="KW-0677">Repeat</keyword>
<dbReference type="PANTHER" id="PTHR16515">
    <property type="entry name" value="PR DOMAIN ZINC FINGER PROTEIN"/>
    <property type="match status" value="1"/>
</dbReference>
<accession>A0A811KA16</accession>
<evidence type="ECO:0000256" key="6">
    <source>
        <dbReference type="ARBA" id="ARBA00023242"/>
    </source>
</evidence>
<feature type="domain" description="C2H2-type" evidence="9">
    <location>
        <begin position="264"/>
        <end position="292"/>
    </location>
</feature>
<evidence type="ECO:0000256" key="5">
    <source>
        <dbReference type="ARBA" id="ARBA00022833"/>
    </source>
</evidence>
<comment type="caution">
    <text evidence="10">The sequence shown here is derived from an EMBL/GenBank/DDBJ whole genome shotgun (WGS) entry which is preliminary data.</text>
</comment>
<feature type="compositionally biased region" description="Basic and acidic residues" evidence="8">
    <location>
        <begin position="476"/>
        <end position="487"/>
    </location>
</feature>
<dbReference type="GO" id="GO:0008270">
    <property type="term" value="F:zinc ion binding"/>
    <property type="evidence" value="ECO:0007669"/>
    <property type="project" value="UniProtKB-KW"/>
</dbReference>
<dbReference type="PANTHER" id="PTHR16515:SF66">
    <property type="entry name" value="C2H2-TYPE DOMAIN-CONTAINING PROTEIN"/>
    <property type="match status" value="1"/>
</dbReference>
<evidence type="ECO:0000259" key="9">
    <source>
        <dbReference type="PROSITE" id="PS50157"/>
    </source>
</evidence>
<dbReference type="Gene3D" id="3.30.160.60">
    <property type="entry name" value="Classic Zinc Finger"/>
    <property type="match status" value="3"/>
</dbReference>
<feature type="domain" description="C2H2-type" evidence="9">
    <location>
        <begin position="353"/>
        <end position="380"/>
    </location>
</feature>
<keyword evidence="5" id="KW-0862">Zinc</keyword>
<sequence>MTVDKSDFARLFSDFVPESAKENDNFSDIRYDDYKIKEADFFPEYKLEHGFGTKCFDHPNLPFRRLERHVRREISLFGTTAALSGNKTPYRVNSGTMSPQGMTPIHDNHMDTTDNMAFQTINPEYCELRNKLNDELKACDELLCKQTENDSWKKFFRVIDDCDTIQEIYVEAKESRPLIKDGPRQRYQRFREKAFVCDVCDHWFTLKQNVQMHIFNYHMGPNVVKPRRGKRYKCTKCDQMFKSMIQAQKHERRMHKEKIRQMFFRCEQCSKVYQTASQLREHVSIMHLNERPFKCEQCDAAFGRRGGLRRHIVMVHTGHTYKCPVEGCEHPGYKCSKALAAHIRSVHTKDRPFVCLMCEKSFVRKNDLKMHEFTHGSASTFECELCGETFKRAVYRKKHQVHCLQRVEKAKQLGIDPKELRKFEMSKKKKTEDSPSTSKQAQNEADQPQTEDEPSTSKEAQAPEPKRKKKHKKKEPKIGSKLEESVKKIKKMKREQKKRERAEKKEKNA</sequence>
<feature type="region of interest" description="Disordered" evidence="8">
    <location>
        <begin position="418"/>
        <end position="509"/>
    </location>
</feature>
<protein>
    <recommendedName>
        <fullName evidence="9">C2H2-type domain-containing protein</fullName>
    </recommendedName>
</protein>
<dbReference type="EMBL" id="CAJFDH010000002">
    <property type="protein sequence ID" value="CAD5212579.1"/>
    <property type="molecule type" value="Genomic_DNA"/>
</dbReference>
<dbReference type="AlphaFoldDB" id="A0A811KA16"/>
<dbReference type="OrthoDB" id="8114442at2759"/>
<dbReference type="GO" id="GO:0010468">
    <property type="term" value="P:regulation of gene expression"/>
    <property type="evidence" value="ECO:0007669"/>
    <property type="project" value="TreeGrafter"/>
</dbReference>
<dbReference type="GO" id="GO:0005634">
    <property type="term" value="C:nucleus"/>
    <property type="evidence" value="ECO:0007669"/>
    <property type="project" value="UniProtKB-SubCell"/>
</dbReference>
<name>A0A811KA16_9BILA</name>
<dbReference type="Proteomes" id="UP000783686">
    <property type="component" value="Unassembled WGS sequence"/>
</dbReference>
<evidence type="ECO:0000256" key="3">
    <source>
        <dbReference type="ARBA" id="ARBA00022737"/>
    </source>
</evidence>
<keyword evidence="4 7" id="KW-0863">Zinc-finger</keyword>